<protein>
    <submittedName>
        <fullName evidence="2">Transcriptional regulator</fullName>
    </submittedName>
</protein>
<gene>
    <name evidence="2" type="ORF">ML462_09375</name>
</gene>
<proteinExistence type="predicted"/>
<dbReference type="PANTHER" id="PTHR37318:SF1">
    <property type="entry name" value="BSL7504 PROTEIN"/>
    <property type="match status" value="1"/>
</dbReference>
<dbReference type="Proteomes" id="UP001139226">
    <property type="component" value="Unassembled WGS sequence"/>
</dbReference>
<feature type="domain" description="Winged helix DNA-binding" evidence="1">
    <location>
        <begin position="16"/>
        <end position="95"/>
    </location>
</feature>
<evidence type="ECO:0000259" key="1">
    <source>
        <dbReference type="Pfam" id="PF13601"/>
    </source>
</evidence>
<name>A0A9X1V3D7_9FLAO</name>
<comment type="caution">
    <text evidence="2">The sequence shown here is derived from an EMBL/GenBank/DDBJ whole genome shotgun (WGS) entry which is preliminary data.</text>
</comment>
<organism evidence="2 3">
    <name type="scientific">Christiangramia lutea</name>
    <dbReference type="NCBI Taxonomy" id="1607951"/>
    <lineage>
        <taxon>Bacteria</taxon>
        <taxon>Pseudomonadati</taxon>
        <taxon>Bacteroidota</taxon>
        <taxon>Flavobacteriia</taxon>
        <taxon>Flavobacteriales</taxon>
        <taxon>Flavobacteriaceae</taxon>
        <taxon>Christiangramia</taxon>
    </lineage>
</organism>
<evidence type="ECO:0000313" key="2">
    <source>
        <dbReference type="EMBL" id="MCH4823384.1"/>
    </source>
</evidence>
<dbReference type="InterPro" id="IPR036390">
    <property type="entry name" value="WH_DNA-bd_sf"/>
</dbReference>
<dbReference type="Pfam" id="PF13601">
    <property type="entry name" value="HTH_34"/>
    <property type="match status" value="1"/>
</dbReference>
<dbReference type="PANTHER" id="PTHR37318">
    <property type="entry name" value="BSL7504 PROTEIN"/>
    <property type="match status" value="1"/>
</dbReference>
<evidence type="ECO:0000313" key="3">
    <source>
        <dbReference type="Proteomes" id="UP001139226"/>
    </source>
</evidence>
<dbReference type="Gene3D" id="1.10.10.10">
    <property type="entry name" value="Winged helix-like DNA-binding domain superfamily/Winged helix DNA-binding domain"/>
    <property type="match status" value="1"/>
</dbReference>
<dbReference type="SUPFAM" id="SSF46785">
    <property type="entry name" value="Winged helix' DNA-binding domain"/>
    <property type="match status" value="1"/>
</dbReference>
<accession>A0A9X1V3D7</accession>
<keyword evidence="3" id="KW-1185">Reference proteome</keyword>
<dbReference type="RefSeq" id="WP_240713561.1">
    <property type="nucleotide sequence ID" value="NZ_JAKVTV010000003.1"/>
</dbReference>
<dbReference type="EMBL" id="JAKVTV010000003">
    <property type="protein sequence ID" value="MCH4823384.1"/>
    <property type="molecule type" value="Genomic_DNA"/>
</dbReference>
<dbReference type="InterPro" id="IPR027395">
    <property type="entry name" value="WH_DNA-bd_dom"/>
</dbReference>
<dbReference type="AlphaFoldDB" id="A0A9X1V3D7"/>
<reference evidence="2" key="1">
    <citation type="submission" date="2022-03" db="EMBL/GenBank/DDBJ databases">
        <title>Gramella crocea sp. nov., isolated from activated sludge of a seafood processing plant.</title>
        <authorList>
            <person name="Zhang X."/>
        </authorList>
    </citation>
    <scope>NUCLEOTIDE SEQUENCE</scope>
    <source>
        <strain evidence="2">YJ019</strain>
    </source>
</reference>
<sequence>MKNIISNINKAFDHRIRLGIMSVLMVNEFVDFKTLKELLGATDGNVASHTKALEKQKYIIVEKSFIDRKPNTRYIATAKGRKAFQEHLDALEKLLKAGNELNK</sequence>
<dbReference type="InterPro" id="IPR036388">
    <property type="entry name" value="WH-like_DNA-bd_sf"/>
</dbReference>